<dbReference type="AlphaFoldDB" id="A0A8S1KC88"/>
<evidence type="ECO:0000313" key="1">
    <source>
        <dbReference type="EMBL" id="CAD8048454.1"/>
    </source>
</evidence>
<organism evidence="1 2">
    <name type="scientific">Paramecium sonneborni</name>
    <dbReference type="NCBI Taxonomy" id="65129"/>
    <lineage>
        <taxon>Eukaryota</taxon>
        <taxon>Sar</taxon>
        <taxon>Alveolata</taxon>
        <taxon>Ciliophora</taxon>
        <taxon>Intramacronucleata</taxon>
        <taxon>Oligohymenophorea</taxon>
        <taxon>Peniculida</taxon>
        <taxon>Parameciidae</taxon>
        <taxon>Paramecium</taxon>
    </lineage>
</organism>
<evidence type="ECO:0000313" key="2">
    <source>
        <dbReference type="Proteomes" id="UP000692954"/>
    </source>
</evidence>
<dbReference type="EMBL" id="CAJJDN010000003">
    <property type="protein sequence ID" value="CAD8048454.1"/>
    <property type="molecule type" value="Genomic_DNA"/>
</dbReference>
<comment type="caution">
    <text evidence="1">The sequence shown here is derived from an EMBL/GenBank/DDBJ whole genome shotgun (WGS) entry which is preliminary data.</text>
</comment>
<proteinExistence type="predicted"/>
<keyword evidence="2" id="KW-1185">Reference proteome</keyword>
<protein>
    <submittedName>
        <fullName evidence="1">Uncharacterized protein</fullName>
    </submittedName>
</protein>
<dbReference type="Proteomes" id="UP000692954">
    <property type="component" value="Unassembled WGS sequence"/>
</dbReference>
<gene>
    <name evidence="1" type="ORF">PSON_ATCC_30995.1.T0030222</name>
</gene>
<name>A0A8S1KC88_9CILI</name>
<accession>A0A8S1KC88</accession>
<sequence>MQKDLNHNIIQFSHIQLRIKQYQNMHYKQTIQSLLIKRFQINIVKIIFPSQLRKDLSQESQLFFVSNLELKFQKLSLKVITQLQIEIYIQTLNNIFKILKKQKIELFQKNGKILCLLIFKYRQINLISMQGTFKAKSIIPKENKKSFHIVNGFDSNFLQLELTDQIQMKYFQVSKF</sequence>
<reference evidence="1" key="1">
    <citation type="submission" date="2021-01" db="EMBL/GenBank/DDBJ databases">
        <authorList>
            <consortium name="Genoscope - CEA"/>
            <person name="William W."/>
        </authorList>
    </citation>
    <scope>NUCLEOTIDE SEQUENCE</scope>
</reference>